<accession>A0A9Q0MGB2</accession>
<dbReference type="InterPro" id="IPR018376">
    <property type="entry name" value="Enoyl-CoA_hyd/isom_CS"/>
</dbReference>
<protein>
    <recommendedName>
        <fullName evidence="8">Ethylmalonyl-CoA decarboxylase</fullName>
        <ecNumber evidence="7">4.1.1.94</ecNumber>
    </recommendedName>
    <alternativeName>
        <fullName evidence="10">Enoyl-CoA hydratase domain-containing protein 1</fullName>
    </alternativeName>
    <alternativeName>
        <fullName evidence="9">Methylmalonyl-CoA decarboxylase</fullName>
    </alternativeName>
</protein>
<keyword evidence="3" id="KW-0963">Cytoplasm</keyword>
<keyword evidence="4" id="KW-0456">Lyase</keyword>
<keyword evidence="16" id="KW-1185">Reference proteome</keyword>
<comment type="subcellular location">
    <subcellularLocation>
        <location evidence="1">Cytoplasm</location>
        <location evidence="1">Cytosol</location>
    </subcellularLocation>
</comment>
<sequence length="353" mass="38755">MNRLRTLSSQIRYTCGTVQLNSLISANTNEKRLRHQTCPTLKRLAMSTSTNVDTPSPLPYDGSNDNQSSLPSSSSSSLNVDEIRELLRPFDGNCNGKLELHLDDQTGIAKLCINSPMRKNAFSGLMMAQFSDILTKLEQWKEGRAVIIYGADRFFCSGADLKTVKNMSEKTGAFYISTVMQDNLLRLERLPLVSVALVEGKAIGGGAELVTACDLRVFTANAQIGFVHARLGVTPGFGGGVRLIRLVGRTKALQLLLSARPIDVREASNHGLVQHTLPDGVGADEALNSTIEWYQVNYGNISSFASRNVKQIIHTSIMDMPFDEAIAFEAKIFQQVWGTPEHKKAISSNIKHN</sequence>
<dbReference type="GO" id="GO:0005829">
    <property type="term" value="C:cytosol"/>
    <property type="evidence" value="ECO:0007669"/>
    <property type="project" value="UniProtKB-SubCell"/>
</dbReference>
<dbReference type="OMA" id="CLSGEMM"/>
<reference evidence="15" key="1">
    <citation type="submission" date="2022-12" db="EMBL/GenBank/DDBJ databases">
        <title>Genome assemblies of Blomia tropicalis.</title>
        <authorList>
            <person name="Cui Y."/>
        </authorList>
    </citation>
    <scope>NUCLEOTIDE SEQUENCE</scope>
    <source>
        <tissue evidence="15">Adult mites</tissue>
    </source>
</reference>
<proteinExistence type="inferred from homology"/>
<dbReference type="GO" id="GO:0004492">
    <property type="term" value="F:methyl/ethyl malonyl-CoA decarboxylase activity"/>
    <property type="evidence" value="ECO:0007669"/>
    <property type="project" value="UniProtKB-EC"/>
</dbReference>
<dbReference type="EC" id="4.1.1.94" evidence="7"/>
<comment type="caution">
    <text evidence="15">The sequence shown here is derived from an EMBL/GenBank/DDBJ whole genome shotgun (WGS) entry which is preliminary data.</text>
</comment>
<dbReference type="PANTHER" id="PTHR11941">
    <property type="entry name" value="ENOYL-COA HYDRATASE-RELATED"/>
    <property type="match status" value="1"/>
</dbReference>
<dbReference type="AlphaFoldDB" id="A0A9Q0MGB2"/>
<evidence type="ECO:0000256" key="2">
    <source>
        <dbReference type="ARBA" id="ARBA00005254"/>
    </source>
</evidence>
<evidence type="ECO:0000256" key="1">
    <source>
        <dbReference type="ARBA" id="ARBA00004514"/>
    </source>
</evidence>
<comment type="similarity">
    <text evidence="2 13">Belongs to the enoyl-CoA hydratase/isomerase family.</text>
</comment>
<gene>
    <name evidence="15" type="ORF">RDWZM_004010</name>
</gene>
<evidence type="ECO:0000256" key="12">
    <source>
        <dbReference type="ARBA" id="ARBA00056546"/>
    </source>
</evidence>
<evidence type="ECO:0000256" key="11">
    <source>
        <dbReference type="ARBA" id="ARBA00047446"/>
    </source>
</evidence>
<dbReference type="PROSITE" id="PS00166">
    <property type="entry name" value="ENOYL_COA_HYDRATASE"/>
    <property type="match status" value="1"/>
</dbReference>
<feature type="region of interest" description="Disordered" evidence="14">
    <location>
        <begin position="44"/>
        <end position="77"/>
    </location>
</feature>
<comment type="catalytic activity">
    <reaction evidence="5">
        <text>(2S)-ethylmalonyl-CoA + H(+) = butanoyl-CoA + CO2</text>
        <dbReference type="Rhea" id="RHEA:32131"/>
        <dbReference type="ChEBI" id="CHEBI:15378"/>
        <dbReference type="ChEBI" id="CHEBI:16526"/>
        <dbReference type="ChEBI" id="CHEBI:57371"/>
        <dbReference type="ChEBI" id="CHEBI:60909"/>
        <dbReference type="EC" id="4.1.1.94"/>
    </reaction>
    <physiologicalReaction direction="left-to-right" evidence="5">
        <dbReference type="Rhea" id="RHEA:32132"/>
    </physiologicalReaction>
</comment>
<dbReference type="EMBL" id="JAPWDV010000001">
    <property type="protein sequence ID" value="KAJ6225465.1"/>
    <property type="molecule type" value="Genomic_DNA"/>
</dbReference>
<evidence type="ECO:0000313" key="15">
    <source>
        <dbReference type="EMBL" id="KAJ6225465.1"/>
    </source>
</evidence>
<evidence type="ECO:0000256" key="4">
    <source>
        <dbReference type="ARBA" id="ARBA00023239"/>
    </source>
</evidence>
<comment type="catalytic activity">
    <reaction evidence="6">
        <text>(2R)-ethylmalonyl-CoA + H(+) = butanoyl-CoA + CO2</text>
        <dbReference type="Rhea" id="RHEA:59540"/>
        <dbReference type="ChEBI" id="CHEBI:15378"/>
        <dbReference type="ChEBI" id="CHEBI:16526"/>
        <dbReference type="ChEBI" id="CHEBI:57371"/>
        <dbReference type="ChEBI" id="CHEBI:85316"/>
        <dbReference type="EC" id="4.1.1.94"/>
    </reaction>
    <physiologicalReaction direction="left-to-right" evidence="6">
        <dbReference type="Rhea" id="RHEA:59541"/>
    </physiologicalReaction>
</comment>
<dbReference type="CDD" id="cd06558">
    <property type="entry name" value="crotonase-like"/>
    <property type="match status" value="1"/>
</dbReference>
<evidence type="ECO:0000256" key="5">
    <source>
        <dbReference type="ARBA" id="ARBA00036343"/>
    </source>
</evidence>
<feature type="compositionally biased region" description="Low complexity" evidence="14">
    <location>
        <begin position="68"/>
        <end position="77"/>
    </location>
</feature>
<evidence type="ECO:0000256" key="6">
    <source>
        <dbReference type="ARBA" id="ARBA00036541"/>
    </source>
</evidence>
<evidence type="ECO:0000256" key="9">
    <source>
        <dbReference type="ARBA" id="ARBA00042052"/>
    </source>
</evidence>
<evidence type="ECO:0000313" key="16">
    <source>
        <dbReference type="Proteomes" id="UP001142055"/>
    </source>
</evidence>
<evidence type="ECO:0000256" key="13">
    <source>
        <dbReference type="RuleBase" id="RU003707"/>
    </source>
</evidence>
<dbReference type="Proteomes" id="UP001142055">
    <property type="component" value="Chromosome 1"/>
</dbReference>
<evidence type="ECO:0000256" key="8">
    <source>
        <dbReference type="ARBA" id="ARBA00039903"/>
    </source>
</evidence>
<organism evidence="15 16">
    <name type="scientific">Blomia tropicalis</name>
    <name type="common">Mite</name>
    <dbReference type="NCBI Taxonomy" id="40697"/>
    <lineage>
        <taxon>Eukaryota</taxon>
        <taxon>Metazoa</taxon>
        <taxon>Ecdysozoa</taxon>
        <taxon>Arthropoda</taxon>
        <taxon>Chelicerata</taxon>
        <taxon>Arachnida</taxon>
        <taxon>Acari</taxon>
        <taxon>Acariformes</taxon>
        <taxon>Sarcoptiformes</taxon>
        <taxon>Astigmata</taxon>
        <taxon>Glycyphagoidea</taxon>
        <taxon>Echimyopodidae</taxon>
        <taxon>Blomia</taxon>
    </lineage>
</organism>
<evidence type="ECO:0000256" key="7">
    <source>
        <dbReference type="ARBA" id="ARBA00038883"/>
    </source>
</evidence>
<evidence type="ECO:0000256" key="10">
    <source>
        <dbReference type="ARBA" id="ARBA00042182"/>
    </source>
</evidence>
<dbReference type="InterPro" id="IPR029045">
    <property type="entry name" value="ClpP/crotonase-like_dom_sf"/>
</dbReference>
<evidence type="ECO:0000256" key="3">
    <source>
        <dbReference type="ARBA" id="ARBA00022490"/>
    </source>
</evidence>
<evidence type="ECO:0000256" key="14">
    <source>
        <dbReference type="SAM" id="MobiDB-lite"/>
    </source>
</evidence>
<dbReference type="SUPFAM" id="SSF52096">
    <property type="entry name" value="ClpP/crotonase"/>
    <property type="match status" value="1"/>
</dbReference>
<dbReference type="Gene3D" id="3.90.226.10">
    <property type="entry name" value="2-enoyl-CoA Hydratase, Chain A, domain 1"/>
    <property type="match status" value="1"/>
</dbReference>
<dbReference type="PANTHER" id="PTHR11941:SF27">
    <property type="entry name" value="ETHYLMALONYL-COA DECARBOXYLASE"/>
    <property type="match status" value="1"/>
</dbReference>
<name>A0A9Q0MGB2_BLOTA</name>
<dbReference type="InterPro" id="IPR001753">
    <property type="entry name" value="Enoyl-CoA_hydra/iso"/>
</dbReference>
<dbReference type="Pfam" id="PF00378">
    <property type="entry name" value="ECH_1"/>
    <property type="match status" value="1"/>
</dbReference>
<comment type="catalytic activity">
    <reaction evidence="11">
        <text>(S)-methylmalonyl-CoA + H(+) = propanoyl-CoA + CO2</text>
        <dbReference type="Rhea" id="RHEA:61340"/>
        <dbReference type="ChEBI" id="CHEBI:15378"/>
        <dbReference type="ChEBI" id="CHEBI:16526"/>
        <dbReference type="ChEBI" id="CHEBI:57327"/>
        <dbReference type="ChEBI" id="CHEBI:57392"/>
        <dbReference type="EC" id="4.1.1.94"/>
    </reaction>
    <physiologicalReaction direction="left-to-right" evidence="11">
        <dbReference type="Rhea" id="RHEA:61341"/>
    </physiologicalReaction>
</comment>
<comment type="function">
    <text evidence="12">Decarboxylates ethylmalonyl-CoA, a potentially toxic metabolite, to form butyryl-CoA, suggesting it might be involved in metabolite proofreading. Acts preferentially on (S)-ethylmalonyl-CoA but also has some activity on the (R)-isomer. Also has methylmalonyl-CoA decarboxylase activity at lower level.</text>
</comment>
<dbReference type="GO" id="GO:0006635">
    <property type="term" value="P:fatty acid beta-oxidation"/>
    <property type="evidence" value="ECO:0007669"/>
    <property type="project" value="TreeGrafter"/>
</dbReference>